<dbReference type="Proteomes" id="UP000557566">
    <property type="component" value="Unassembled WGS sequence"/>
</dbReference>
<evidence type="ECO:0000256" key="2">
    <source>
        <dbReference type="ARBA" id="ARBA00022827"/>
    </source>
</evidence>
<dbReference type="GO" id="GO:0016491">
    <property type="term" value="F:oxidoreductase activity"/>
    <property type="evidence" value="ECO:0007669"/>
    <property type="project" value="UniProtKB-KW"/>
</dbReference>
<evidence type="ECO:0000259" key="5">
    <source>
        <dbReference type="Pfam" id="PF01494"/>
    </source>
</evidence>
<evidence type="ECO:0000256" key="3">
    <source>
        <dbReference type="ARBA" id="ARBA00023002"/>
    </source>
</evidence>
<dbReference type="GO" id="GO:0044550">
    <property type="term" value="P:secondary metabolite biosynthetic process"/>
    <property type="evidence" value="ECO:0007669"/>
    <property type="project" value="TreeGrafter"/>
</dbReference>
<organism evidence="6 7">
    <name type="scientific">Ophiocordyceps sinensis</name>
    <dbReference type="NCBI Taxonomy" id="72228"/>
    <lineage>
        <taxon>Eukaryota</taxon>
        <taxon>Fungi</taxon>
        <taxon>Dikarya</taxon>
        <taxon>Ascomycota</taxon>
        <taxon>Pezizomycotina</taxon>
        <taxon>Sordariomycetes</taxon>
        <taxon>Hypocreomycetidae</taxon>
        <taxon>Hypocreales</taxon>
        <taxon>Ophiocordycipitaceae</taxon>
        <taxon>Ophiocordyceps</taxon>
    </lineage>
</organism>
<dbReference type="PANTHER" id="PTHR46720">
    <property type="entry name" value="HYDROXYLASE, PUTATIVE (AFU_ORTHOLOGUE AFUA_3G01460)-RELATED"/>
    <property type="match status" value="1"/>
</dbReference>
<comment type="caution">
    <text evidence="6">The sequence shown here is derived from an EMBL/GenBank/DDBJ whole genome shotgun (WGS) entry which is preliminary data.</text>
</comment>
<protein>
    <recommendedName>
        <fullName evidence="5">FAD-binding domain-containing protein</fullName>
    </recommendedName>
</protein>
<evidence type="ECO:0000256" key="1">
    <source>
        <dbReference type="ARBA" id="ARBA00022630"/>
    </source>
</evidence>
<dbReference type="PANTHER" id="PTHR46720:SF5">
    <property type="entry name" value="HYDROXYLASE, PUTATIVE (AFU_ORTHOLOGUE AFUA_3G01460)-RELATED"/>
    <property type="match status" value="1"/>
</dbReference>
<dbReference type="EMBL" id="JAAVMX010000001">
    <property type="protein sequence ID" value="KAF4513599.1"/>
    <property type="molecule type" value="Genomic_DNA"/>
</dbReference>
<keyword evidence="3" id="KW-0560">Oxidoreductase</keyword>
<feature type="transmembrane region" description="Helical" evidence="4">
    <location>
        <begin position="12"/>
        <end position="30"/>
    </location>
</feature>
<dbReference type="InterPro" id="IPR002938">
    <property type="entry name" value="FAD-bd"/>
</dbReference>
<dbReference type="PRINTS" id="PR00420">
    <property type="entry name" value="RNGMNOXGNASE"/>
</dbReference>
<sequence length="428" mass="47255">MGSIDPPNRQFTVTIIGAGVGGLTLALGLIRNKVPVDIYEAAPDFKSTGFGISMGPAAHRALTLIDPSISKAYDALVTTHADSPGYESFRRTWFELVWTTADKCGEVMTNLKAKTLGQTSVHRGHFLETLIGCLPPGKVQWGKSLTEMRETAQGVSLRFEDGSSTVADVVVGCDGIHSRVRQHMLLGEPIRPQYSGMYAYRAVLDMATMIEAVGERRARVATMYMGHGGYVVTYPIMRAKQVNVGLFKLSSGWEHDTWVRLASRDEMKRDFGHMGDAVRSIVQRIETPSQWAVLDIPHMSTYTRNSITVLGDAAHASTPHQGAGAGQAIEDVHVLAELLGDARVLRREHVKAAFHAYDAIRRPRSQWVVSTSRDMGHMLSLSLGTVCPGEVELKHRLNERMALLWDLDILGQADIARRVMLQHFSWIV</sequence>
<dbReference type="GO" id="GO:0071949">
    <property type="term" value="F:FAD binding"/>
    <property type="evidence" value="ECO:0007669"/>
    <property type="project" value="InterPro"/>
</dbReference>
<dbReference type="OrthoDB" id="417877at2759"/>
<keyword evidence="4" id="KW-1133">Transmembrane helix</keyword>
<keyword evidence="7" id="KW-1185">Reference proteome</keyword>
<evidence type="ECO:0000313" key="6">
    <source>
        <dbReference type="EMBL" id="KAF4513599.1"/>
    </source>
</evidence>
<accession>A0A8H4Q019</accession>
<reference evidence="6 7" key="1">
    <citation type="journal article" date="2020" name="Genome Biol. Evol.">
        <title>A new high-quality draft genome assembly of the Chinese cordyceps Ophiocordyceps sinensis.</title>
        <authorList>
            <person name="Shu R."/>
            <person name="Zhang J."/>
            <person name="Meng Q."/>
            <person name="Zhang H."/>
            <person name="Zhou G."/>
            <person name="Li M."/>
            <person name="Wu P."/>
            <person name="Zhao Y."/>
            <person name="Chen C."/>
            <person name="Qin Q."/>
        </authorList>
    </citation>
    <scope>NUCLEOTIDE SEQUENCE [LARGE SCALE GENOMIC DNA]</scope>
    <source>
        <strain evidence="6 7">IOZ07</strain>
    </source>
</reference>
<dbReference type="SUPFAM" id="SSF54373">
    <property type="entry name" value="FAD-linked reductases, C-terminal domain"/>
    <property type="match status" value="1"/>
</dbReference>
<dbReference type="InterPro" id="IPR036188">
    <property type="entry name" value="FAD/NAD-bd_sf"/>
</dbReference>
<keyword evidence="4" id="KW-0472">Membrane</keyword>
<evidence type="ECO:0000256" key="4">
    <source>
        <dbReference type="SAM" id="Phobius"/>
    </source>
</evidence>
<keyword evidence="2" id="KW-0274">FAD</keyword>
<dbReference type="Gene3D" id="3.50.50.60">
    <property type="entry name" value="FAD/NAD(P)-binding domain"/>
    <property type="match status" value="1"/>
</dbReference>
<feature type="domain" description="FAD-binding" evidence="5">
    <location>
        <begin position="137"/>
        <end position="370"/>
    </location>
</feature>
<keyword evidence="1" id="KW-0285">Flavoprotein</keyword>
<dbReference type="Pfam" id="PF01494">
    <property type="entry name" value="FAD_binding_3"/>
    <property type="match status" value="1"/>
</dbReference>
<name>A0A8H4Q019_9HYPO</name>
<keyword evidence="4" id="KW-0812">Transmembrane</keyword>
<gene>
    <name evidence="6" type="ORF">G6O67_000849</name>
</gene>
<dbReference type="SUPFAM" id="SSF51905">
    <property type="entry name" value="FAD/NAD(P)-binding domain"/>
    <property type="match status" value="1"/>
</dbReference>
<evidence type="ECO:0000313" key="7">
    <source>
        <dbReference type="Proteomes" id="UP000557566"/>
    </source>
</evidence>
<dbReference type="InterPro" id="IPR051104">
    <property type="entry name" value="FAD_monoxygenase"/>
</dbReference>
<dbReference type="AlphaFoldDB" id="A0A8H4Q019"/>
<proteinExistence type="predicted"/>